<comment type="caution">
    <text evidence="3">The sequence shown here is derived from an EMBL/GenBank/DDBJ whole genome shotgun (WGS) entry which is preliminary data.</text>
</comment>
<feature type="compositionally biased region" description="Polar residues" evidence="2">
    <location>
        <begin position="7"/>
        <end position="21"/>
    </location>
</feature>
<gene>
    <name evidence="3" type="ORF">SPARVUS_LOCUS10240504</name>
</gene>
<keyword evidence="4" id="KW-1185">Reference proteome</keyword>
<dbReference type="PANTHER" id="PTHR16095:SF9">
    <property type="entry name" value="PROLINE AND SERINE-RICH PROTEIN 2"/>
    <property type="match status" value="1"/>
</dbReference>
<proteinExistence type="predicted"/>
<sequence length="183" mass="20470">AEKSNRRLSNGQISTHVQQSIKILSPESNKRFSCDHDFNNGWNSSKYFTAETKRIPSVEKDNMSDPHLPKGMAEESNRRLSYDQESISRILSSEPSPFIPLGKTVVIKGETAASSLDKSKRHSTVLVNHEQKQPEMKRTLSVPRPTGFRSQGITVQFSGRDSSDESRKDALRKLGLLKGQSGQ</sequence>
<feature type="non-terminal residue" evidence="3">
    <location>
        <position position="1"/>
    </location>
</feature>
<dbReference type="PANTHER" id="PTHR16095">
    <property type="entry name" value="TRANSMEMBRANE PROTEIN 143 FAMILY MEMBER"/>
    <property type="match status" value="1"/>
</dbReference>
<feature type="region of interest" description="Disordered" evidence="2">
    <location>
        <begin position="1"/>
        <end position="21"/>
    </location>
</feature>
<reference evidence="3" key="1">
    <citation type="submission" date="2023-05" db="EMBL/GenBank/DDBJ databases">
        <authorList>
            <person name="Stuckert A."/>
        </authorList>
    </citation>
    <scope>NUCLEOTIDE SEQUENCE</scope>
</reference>
<feature type="region of interest" description="Disordered" evidence="2">
    <location>
        <begin position="117"/>
        <end position="183"/>
    </location>
</feature>
<keyword evidence="1" id="KW-0597">Phosphoprotein</keyword>
<dbReference type="Proteomes" id="UP001162483">
    <property type="component" value="Unassembled WGS sequence"/>
</dbReference>
<evidence type="ECO:0000256" key="2">
    <source>
        <dbReference type="SAM" id="MobiDB-lite"/>
    </source>
</evidence>
<feature type="compositionally biased region" description="Polar residues" evidence="2">
    <location>
        <begin position="148"/>
        <end position="160"/>
    </location>
</feature>
<evidence type="ECO:0000256" key="1">
    <source>
        <dbReference type="ARBA" id="ARBA00022553"/>
    </source>
</evidence>
<evidence type="ECO:0000313" key="4">
    <source>
        <dbReference type="Proteomes" id="UP001162483"/>
    </source>
</evidence>
<feature type="compositionally biased region" description="Basic and acidic residues" evidence="2">
    <location>
        <begin position="161"/>
        <end position="172"/>
    </location>
</feature>
<dbReference type="EMBL" id="CATNWA010015661">
    <property type="protein sequence ID" value="CAI9585537.1"/>
    <property type="molecule type" value="Genomic_DNA"/>
</dbReference>
<feature type="compositionally biased region" description="Basic and acidic residues" evidence="2">
    <location>
        <begin position="129"/>
        <end position="138"/>
    </location>
</feature>
<name>A0ABN9ELF4_9NEOB</name>
<protein>
    <submittedName>
        <fullName evidence="3">Uncharacterized protein</fullName>
    </submittedName>
</protein>
<organism evidence="3 4">
    <name type="scientific">Staurois parvus</name>
    <dbReference type="NCBI Taxonomy" id="386267"/>
    <lineage>
        <taxon>Eukaryota</taxon>
        <taxon>Metazoa</taxon>
        <taxon>Chordata</taxon>
        <taxon>Craniata</taxon>
        <taxon>Vertebrata</taxon>
        <taxon>Euteleostomi</taxon>
        <taxon>Amphibia</taxon>
        <taxon>Batrachia</taxon>
        <taxon>Anura</taxon>
        <taxon>Neobatrachia</taxon>
        <taxon>Ranoidea</taxon>
        <taxon>Ranidae</taxon>
        <taxon>Staurois</taxon>
    </lineage>
</organism>
<evidence type="ECO:0000313" key="3">
    <source>
        <dbReference type="EMBL" id="CAI9585537.1"/>
    </source>
</evidence>
<feature type="region of interest" description="Disordered" evidence="2">
    <location>
        <begin position="53"/>
        <end position="81"/>
    </location>
</feature>
<accession>A0ABN9ELF4</accession>